<protein>
    <submittedName>
        <fullName evidence="2">Uncharacterized protein</fullName>
    </submittedName>
</protein>
<name>A0ABR2QL59_9ROSI</name>
<feature type="compositionally biased region" description="Basic and acidic residues" evidence="1">
    <location>
        <begin position="75"/>
        <end position="84"/>
    </location>
</feature>
<proteinExistence type="predicted"/>
<evidence type="ECO:0000313" key="3">
    <source>
        <dbReference type="Proteomes" id="UP001396334"/>
    </source>
</evidence>
<comment type="caution">
    <text evidence="2">The sequence shown here is derived from an EMBL/GenBank/DDBJ whole genome shotgun (WGS) entry which is preliminary data.</text>
</comment>
<feature type="region of interest" description="Disordered" evidence="1">
    <location>
        <begin position="58"/>
        <end position="84"/>
    </location>
</feature>
<feature type="compositionally biased region" description="Basic and acidic residues" evidence="1">
    <location>
        <begin position="117"/>
        <end position="129"/>
    </location>
</feature>
<reference evidence="2 3" key="1">
    <citation type="journal article" date="2024" name="G3 (Bethesda)">
        <title>Genome assembly of Hibiscus sabdariffa L. provides insights into metabolisms of medicinal natural products.</title>
        <authorList>
            <person name="Kim T."/>
        </authorList>
    </citation>
    <scope>NUCLEOTIDE SEQUENCE [LARGE SCALE GENOMIC DNA]</scope>
    <source>
        <strain evidence="2">TK-2024</strain>
        <tissue evidence="2">Old leaves</tissue>
    </source>
</reference>
<accession>A0ABR2QL59</accession>
<dbReference type="EMBL" id="JBBPBN010000036">
    <property type="protein sequence ID" value="KAK9001364.1"/>
    <property type="molecule type" value="Genomic_DNA"/>
</dbReference>
<feature type="region of interest" description="Disordered" evidence="1">
    <location>
        <begin position="103"/>
        <end position="129"/>
    </location>
</feature>
<sequence>MVEKLGLEGPFDLYWRVSGAALSKASVRPLRSDFDYDEEVVVEEEVGVEEEIGVEVKAEVEEEDEEGNREEFEDNDTKFRVDEKEQQENIGIGIKVERQMDGFGDDGVRVNPEIESNNDKSDELHSNHDSDGLRSIALALLSNSSGQLILN</sequence>
<keyword evidence="3" id="KW-1185">Reference proteome</keyword>
<organism evidence="2 3">
    <name type="scientific">Hibiscus sabdariffa</name>
    <name type="common">roselle</name>
    <dbReference type="NCBI Taxonomy" id="183260"/>
    <lineage>
        <taxon>Eukaryota</taxon>
        <taxon>Viridiplantae</taxon>
        <taxon>Streptophyta</taxon>
        <taxon>Embryophyta</taxon>
        <taxon>Tracheophyta</taxon>
        <taxon>Spermatophyta</taxon>
        <taxon>Magnoliopsida</taxon>
        <taxon>eudicotyledons</taxon>
        <taxon>Gunneridae</taxon>
        <taxon>Pentapetalae</taxon>
        <taxon>rosids</taxon>
        <taxon>malvids</taxon>
        <taxon>Malvales</taxon>
        <taxon>Malvaceae</taxon>
        <taxon>Malvoideae</taxon>
        <taxon>Hibiscus</taxon>
    </lineage>
</organism>
<evidence type="ECO:0000313" key="2">
    <source>
        <dbReference type="EMBL" id="KAK9001364.1"/>
    </source>
</evidence>
<gene>
    <name evidence="2" type="ORF">V6N11_083149</name>
</gene>
<dbReference type="Proteomes" id="UP001396334">
    <property type="component" value="Unassembled WGS sequence"/>
</dbReference>
<feature type="compositionally biased region" description="Acidic residues" evidence="1">
    <location>
        <begin position="60"/>
        <end position="74"/>
    </location>
</feature>
<evidence type="ECO:0000256" key="1">
    <source>
        <dbReference type="SAM" id="MobiDB-lite"/>
    </source>
</evidence>